<name>A0A233VRY6_FINMA</name>
<gene>
    <name evidence="1" type="ORF">B9N55_00480</name>
</gene>
<reference evidence="2" key="1">
    <citation type="submission" date="2017-04" db="EMBL/GenBank/DDBJ databases">
        <title>Finegoldia magna isolated from orthopedic joint implant-associated infections.</title>
        <authorList>
            <person name="Bjorklund S."/>
            <person name="Bruggemann H."/>
            <person name="Jensen A."/>
            <person name="Hellmark B."/>
            <person name="Soderquist B."/>
        </authorList>
    </citation>
    <scope>NUCLEOTIDE SEQUENCE [LARGE SCALE GENOMIC DNA]</scope>
    <source>
        <strain evidence="2">12T273</strain>
    </source>
</reference>
<comment type="caution">
    <text evidence="1">The sequence shown here is derived from an EMBL/GenBank/DDBJ whole genome shotgun (WGS) entry which is preliminary data.</text>
</comment>
<protein>
    <submittedName>
        <fullName evidence="1">Uncharacterized protein</fullName>
    </submittedName>
</protein>
<organism evidence="1 2">
    <name type="scientific">Finegoldia magna</name>
    <name type="common">Peptostreptococcus magnus</name>
    <dbReference type="NCBI Taxonomy" id="1260"/>
    <lineage>
        <taxon>Bacteria</taxon>
        <taxon>Bacillati</taxon>
        <taxon>Bacillota</taxon>
        <taxon>Tissierellia</taxon>
        <taxon>Tissierellales</taxon>
        <taxon>Peptoniphilaceae</taxon>
        <taxon>Finegoldia</taxon>
    </lineage>
</organism>
<evidence type="ECO:0000313" key="1">
    <source>
        <dbReference type="EMBL" id="OXZ35117.1"/>
    </source>
</evidence>
<evidence type="ECO:0000313" key="2">
    <source>
        <dbReference type="Proteomes" id="UP000215546"/>
    </source>
</evidence>
<accession>A0A233VRY6</accession>
<sequence length="260" mass="29554">MEFKNLGGMSVTQRVKSVEQPRGGYIKPSDFEENVLGDCDESIFDCINVHASLIGMVVDYLSRFMISKDLVESFKISIFGAINIKKEEDAAILLNNVTGLDDTSIFNAIKLTGFDVVLRAGVQNYVPVESINPNKQSIAATRILVERTLKFFDIYGPIVSDGFTFEGGYTDVISTGDGDYLTNDTLWDLKVLKNKFNKNHTLQILIYWRMGLRSDYETFKNIKYLGIFNPRKNTAYRFDVEKLSEDIIEEIDEKIIGYEK</sequence>
<proteinExistence type="predicted"/>
<dbReference type="AlphaFoldDB" id="A0A233VRY6"/>
<dbReference type="RefSeq" id="WP_094207886.1">
    <property type="nucleotide sequence ID" value="NZ_JAWGME010000026.1"/>
</dbReference>
<dbReference type="EMBL" id="NDYE01000001">
    <property type="protein sequence ID" value="OXZ35117.1"/>
    <property type="molecule type" value="Genomic_DNA"/>
</dbReference>
<dbReference type="Proteomes" id="UP000215546">
    <property type="component" value="Unassembled WGS sequence"/>
</dbReference>